<evidence type="ECO:0000313" key="3">
    <source>
        <dbReference type="Proteomes" id="UP000703269"/>
    </source>
</evidence>
<dbReference type="SMART" id="SM00225">
    <property type="entry name" value="BTB"/>
    <property type="match status" value="1"/>
</dbReference>
<gene>
    <name evidence="2" type="ORF">PsYK624_129870</name>
</gene>
<accession>A0A9P3GL71</accession>
<dbReference type="Proteomes" id="UP000703269">
    <property type="component" value="Unassembled WGS sequence"/>
</dbReference>
<dbReference type="CDD" id="cd18186">
    <property type="entry name" value="BTB_POZ_ZBTB_KLHL-like"/>
    <property type="match status" value="1"/>
</dbReference>
<dbReference type="InterPro" id="IPR000210">
    <property type="entry name" value="BTB/POZ_dom"/>
</dbReference>
<evidence type="ECO:0000313" key="2">
    <source>
        <dbReference type="EMBL" id="GJE96781.1"/>
    </source>
</evidence>
<dbReference type="SUPFAM" id="SSF54695">
    <property type="entry name" value="POZ domain"/>
    <property type="match status" value="1"/>
</dbReference>
<sequence>MEADVVTRAPEQAKDLYFPDGDIILCAPSAVREKTILLRVHRVVLSLYSPVFKDMFSLPSDPAVNDTLDSVPVVRMPDDADDLEILVSTFYRPANLRYDKRDRHKRSELRSLLSLSTKYQVDALRAQAVRYLESEWPITLEDWFFHRASMSERSRYIKVVEGDDVGDPAENFFPEPATDLRLALDFDIPAILPALYYRLAIGNMAYDFGEYFDDSEEHLTANWSLLEARDWMRISRGKEHLFNKAGDLSMVFHNIPGDWCEQKQSCKASTEGQVAALRAHRSVDFARRPDLVAIILEMLEDVSKTRYSFRPMYCIYCMHVVELKLRNAAKEIWGELAEIFSLLEDDSE</sequence>
<protein>
    <recommendedName>
        <fullName evidence="1">BTB domain-containing protein</fullName>
    </recommendedName>
</protein>
<dbReference type="PROSITE" id="PS50097">
    <property type="entry name" value="BTB"/>
    <property type="match status" value="1"/>
</dbReference>
<feature type="domain" description="BTB" evidence="1">
    <location>
        <begin position="21"/>
        <end position="91"/>
    </location>
</feature>
<reference evidence="2 3" key="1">
    <citation type="submission" date="2021-08" db="EMBL/GenBank/DDBJ databases">
        <title>Draft Genome Sequence of Phanerochaete sordida strain YK-624.</title>
        <authorList>
            <person name="Mori T."/>
            <person name="Dohra H."/>
            <person name="Suzuki T."/>
            <person name="Kawagishi H."/>
            <person name="Hirai H."/>
        </authorList>
    </citation>
    <scope>NUCLEOTIDE SEQUENCE [LARGE SCALE GENOMIC DNA]</scope>
    <source>
        <strain evidence="2 3">YK-624</strain>
    </source>
</reference>
<dbReference type="OrthoDB" id="3218112at2759"/>
<comment type="caution">
    <text evidence="2">The sequence shown here is derived from an EMBL/GenBank/DDBJ whole genome shotgun (WGS) entry which is preliminary data.</text>
</comment>
<dbReference type="Gene3D" id="3.30.710.10">
    <property type="entry name" value="Potassium Channel Kv1.1, Chain A"/>
    <property type="match status" value="1"/>
</dbReference>
<dbReference type="InterPro" id="IPR011333">
    <property type="entry name" value="SKP1/BTB/POZ_sf"/>
</dbReference>
<dbReference type="EMBL" id="BPQB01000064">
    <property type="protein sequence ID" value="GJE96781.1"/>
    <property type="molecule type" value="Genomic_DNA"/>
</dbReference>
<proteinExistence type="predicted"/>
<evidence type="ECO:0000259" key="1">
    <source>
        <dbReference type="PROSITE" id="PS50097"/>
    </source>
</evidence>
<organism evidence="2 3">
    <name type="scientific">Phanerochaete sordida</name>
    <dbReference type="NCBI Taxonomy" id="48140"/>
    <lineage>
        <taxon>Eukaryota</taxon>
        <taxon>Fungi</taxon>
        <taxon>Dikarya</taxon>
        <taxon>Basidiomycota</taxon>
        <taxon>Agaricomycotina</taxon>
        <taxon>Agaricomycetes</taxon>
        <taxon>Polyporales</taxon>
        <taxon>Phanerochaetaceae</taxon>
        <taxon>Phanerochaete</taxon>
    </lineage>
</organism>
<dbReference type="Pfam" id="PF00651">
    <property type="entry name" value="BTB"/>
    <property type="match status" value="1"/>
</dbReference>
<keyword evidence="3" id="KW-1185">Reference proteome</keyword>
<dbReference type="AlphaFoldDB" id="A0A9P3GL71"/>
<name>A0A9P3GL71_9APHY</name>